<evidence type="ECO:0000313" key="6">
    <source>
        <dbReference type="EMBL" id="AEO34818.1"/>
    </source>
</evidence>
<evidence type="ECO:0000259" key="5">
    <source>
        <dbReference type="SMART" id="SM00737"/>
    </source>
</evidence>
<keyword evidence="4" id="KW-0732">Signal</keyword>
<evidence type="ECO:0000256" key="4">
    <source>
        <dbReference type="SAM" id="SignalP"/>
    </source>
</evidence>
<dbReference type="PANTHER" id="PTHR11306:SF68">
    <property type="entry name" value="NPC INTRACELLULAR CHOLESTEROL TRANSPORTER 2"/>
    <property type="match status" value="1"/>
</dbReference>
<dbReference type="SUPFAM" id="SSF81296">
    <property type="entry name" value="E set domains"/>
    <property type="match status" value="1"/>
</dbReference>
<dbReference type="GO" id="GO:0005576">
    <property type="term" value="C:extracellular region"/>
    <property type="evidence" value="ECO:0007669"/>
    <property type="project" value="UniProtKB-SubCell"/>
</dbReference>
<dbReference type="InterPro" id="IPR039670">
    <property type="entry name" value="NPC2-like"/>
</dbReference>
<dbReference type="AlphaFoldDB" id="G3MMV0"/>
<dbReference type="EMBL" id="JO843201">
    <property type="protein sequence ID" value="AEO34818.1"/>
    <property type="molecule type" value="mRNA"/>
</dbReference>
<dbReference type="Pfam" id="PF02221">
    <property type="entry name" value="E1_DerP2_DerF2"/>
    <property type="match status" value="1"/>
</dbReference>
<proteinExistence type="evidence at transcript level"/>
<comment type="subcellular location">
    <subcellularLocation>
        <location evidence="1">Secreted</location>
    </subcellularLocation>
</comment>
<dbReference type="GO" id="GO:0032934">
    <property type="term" value="F:sterol binding"/>
    <property type="evidence" value="ECO:0007669"/>
    <property type="project" value="InterPro"/>
</dbReference>
<dbReference type="FunFam" id="2.60.40.770:FF:000001">
    <property type="entry name" value="NPC intracellular cholesterol transporter 2"/>
    <property type="match status" value="1"/>
</dbReference>
<name>G3MMV0_AMBMU</name>
<evidence type="ECO:0000256" key="2">
    <source>
        <dbReference type="ARBA" id="ARBA00006370"/>
    </source>
</evidence>
<organism evidence="6">
    <name type="scientific">Amblyomma maculatum</name>
    <name type="common">Gulf Coast tick</name>
    <dbReference type="NCBI Taxonomy" id="34609"/>
    <lineage>
        <taxon>Eukaryota</taxon>
        <taxon>Metazoa</taxon>
        <taxon>Ecdysozoa</taxon>
        <taxon>Arthropoda</taxon>
        <taxon>Chelicerata</taxon>
        <taxon>Arachnida</taxon>
        <taxon>Acari</taxon>
        <taxon>Parasitiformes</taxon>
        <taxon>Ixodida</taxon>
        <taxon>Ixodoidea</taxon>
        <taxon>Ixodidae</taxon>
        <taxon>Amblyomminae</taxon>
        <taxon>Amblyomma</taxon>
    </lineage>
</organism>
<dbReference type="InterPro" id="IPR014756">
    <property type="entry name" value="Ig_E-set"/>
</dbReference>
<evidence type="ECO:0000256" key="3">
    <source>
        <dbReference type="ARBA" id="ARBA00022525"/>
    </source>
</evidence>
<feature type="signal peptide" evidence="4">
    <location>
        <begin position="1"/>
        <end position="16"/>
    </location>
</feature>
<sequence length="145" mass="15751">MLRFVTAVAIFGLAMGQRSDIAYEDCGSKAEILSAQTEPCDSDPCVVKRGETTRIFFTFISDQDSDTLTLDAKFELFSVMMSIPGLESDLCKGTIQCPVVKGQTYSGIIEADVPWFVPAMKSTVQFTITGDKGVSVCAKTKIIVE</sequence>
<comment type="similarity">
    <text evidence="2">Belongs to the NPC2 family.</text>
</comment>
<protein>
    <recommendedName>
        <fullName evidence="5">MD-2-related lipid-recognition domain-containing protein</fullName>
    </recommendedName>
</protein>
<dbReference type="GO" id="GO:0015918">
    <property type="term" value="P:sterol transport"/>
    <property type="evidence" value="ECO:0007669"/>
    <property type="project" value="InterPro"/>
</dbReference>
<feature type="domain" description="MD-2-related lipid-recognition" evidence="5">
    <location>
        <begin position="23"/>
        <end position="142"/>
    </location>
</feature>
<reference evidence="6" key="1">
    <citation type="journal article" date="2011" name="PLoS ONE">
        <title>A deep insight into the sialotranscriptome of the gulf coast tick, Amblyomma maculatum.</title>
        <authorList>
            <person name="Karim S."/>
            <person name="Singh P."/>
            <person name="Ribeiro J.M."/>
        </authorList>
    </citation>
    <scope>NUCLEOTIDE SEQUENCE</scope>
    <source>
        <tissue evidence="6">Salivary gland</tissue>
    </source>
</reference>
<evidence type="ECO:0000256" key="1">
    <source>
        <dbReference type="ARBA" id="ARBA00004613"/>
    </source>
</evidence>
<keyword evidence="3" id="KW-0964">Secreted</keyword>
<accession>G3MMV0</accession>
<dbReference type="PANTHER" id="PTHR11306">
    <property type="entry name" value="NIEMANN PICK TYPE C2 PROTEIN NPC2-RELATED"/>
    <property type="match status" value="1"/>
</dbReference>
<feature type="chain" id="PRO_5003447685" description="MD-2-related lipid-recognition domain-containing protein" evidence="4">
    <location>
        <begin position="17"/>
        <end position="145"/>
    </location>
</feature>
<dbReference type="Gene3D" id="2.60.40.770">
    <property type="match status" value="1"/>
</dbReference>
<dbReference type="InterPro" id="IPR003172">
    <property type="entry name" value="ML_dom"/>
</dbReference>
<dbReference type="SMART" id="SM00737">
    <property type="entry name" value="ML"/>
    <property type="match status" value="1"/>
</dbReference>